<accession>A0A2M8ELI4</accession>
<evidence type="ECO:0000313" key="3">
    <source>
        <dbReference type="Proteomes" id="UP000229756"/>
    </source>
</evidence>
<protein>
    <submittedName>
        <fullName evidence="2">Uncharacterized protein</fullName>
    </submittedName>
</protein>
<dbReference type="EMBL" id="PFSJ01000019">
    <property type="protein sequence ID" value="PJC23604.1"/>
    <property type="molecule type" value="Genomic_DNA"/>
</dbReference>
<keyword evidence="1" id="KW-1133">Transmembrane helix</keyword>
<keyword evidence="1" id="KW-0812">Transmembrane</keyword>
<sequence>MGNYDEFSETSRSSMLASIRSSIILIAGVGLFILLVFIFINMVTSWSQNFGQNTSQNSSVSSVE</sequence>
<keyword evidence="1" id="KW-0472">Membrane</keyword>
<feature type="transmembrane region" description="Helical" evidence="1">
    <location>
        <begin position="21"/>
        <end position="40"/>
    </location>
</feature>
<organism evidence="2 3">
    <name type="scientific">candidate division WWE3 bacterium CG_4_9_14_0_2_um_filter_35_11</name>
    <dbReference type="NCBI Taxonomy" id="1975077"/>
    <lineage>
        <taxon>Bacteria</taxon>
        <taxon>Katanobacteria</taxon>
    </lineage>
</organism>
<comment type="caution">
    <text evidence="2">The sequence shown here is derived from an EMBL/GenBank/DDBJ whole genome shotgun (WGS) entry which is preliminary data.</text>
</comment>
<reference evidence="3" key="1">
    <citation type="submission" date="2017-09" db="EMBL/GenBank/DDBJ databases">
        <title>Depth-based differentiation of microbial function through sediment-hosted aquifers and enrichment of novel symbionts in the deep terrestrial subsurface.</title>
        <authorList>
            <person name="Probst A.J."/>
            <person name="Ladd B."/>
            <person name="Jarett J.K."/>
            <person name="Geller-Mcgrath D.E."/>
            <person name="Sieber C.M.K."/>
            <person name="Emerson J.B."/>
            <person name="Anantharaman K."/>
            <person name="Thomas B.C."/>
            <person name="Malmstrom R."/>
            <person name="Stieglmeier M."/>
            <person name="Klingl A."/>
            <person name="Woyke T."/>
            <person name="Ryan C.M."/>
            <person name="Banfield J.F."/>
        </authorList>
    </citation>
    <scope>NUCLEOTIDE SEQUENCE [LARGE SCALE GENOMIC DNA]</scope>
</reference>
<gene>
    <name evidence="2" type="ORF">CO058_02495</name>
</gene>
<dbReference type="AlphaFoldDB" id="A0A2M8ELI4"/>
<evidence type="ECO:0000313" key="2">
    <source>
        <dbReference type="EMBL" id="PJC23604.1"/>
    </source>
</evidence>
<evidence type="ECO:0000256" key="1">
    <source>
        <dbReference type="SAM" id="Phobius"/>
    </source>
</evidence>
<name>A0A2M8ELI4_UNCKA</name>
<dbReference type="Proteomes" id="UP000229756">
    <property type="component" value="Unassembled WGS sequence"/>
</dbReference>
<proteinExistence type="predicted"/>